<evidence type="ECO:0000313" key="3">
    <source>
        <dbReference type="Proteomes" id="UP000002630"/>
    </source>
</evidence>
<dbReference type="EMBL" id="FN649734">
    <property type="protein sequence ID" value="CBJ30919.1"/>
    <property type="molecule type" value="Genomic_DNA"/>
</dbReference>
<dbReference type="InterPro" id="IPR012938">
    <property type="entry name" value="Glc/Sorbosone_DH"/>
</dbReference>
<organism evidence="2 3">
    <name type="scientific">Ectocarpus siliculosus</name>
    <name type="common">Brown alga</name>
    <name type="synonym">Conferva siliculosa</name>
    <dbReference type="NCBI Taxonomy" id="2880"/>
    <lineage>
        <taxon>Eukaryota</taxon>
        <taxon>Sar</taxon>
        <taxon>Stramenopiles</taxon>
        <taxon>Ochrophyta</taxon>
        <taxon>PX clade</taxon>
        <taxon>Phaeophyceae</taxon>
        <taxon>Ectocarpales</taxon>
        <taxon>Ectocarpaceae</taxon>
        <taxon>Ectocarpus</taxon>
    </lineage>
</organism>
<dbReference type="InParanoid" id="D7FRX8"/>
<dbReference type="OrthoDB" id="37635at2759"/>
<accession>D7FRX8</accession>
<dbReference type="InterPro" id="IPR011042">
    <property type="entry name" value="6-blade_b-propeller_TolB-like"/>
</dbReference>
<proteinExistence type="predicted"/>
<dbReference type="PANTHER" id="PTHR19328:SF13">
    <property type="entry name" value="HIPL1 PROTEIN"/>
    <property type="match status" value="1"/>
</dbReference>
<protein>
    <recommendedName>
        <fullName evidence="1">Glucose/Sorbosone dehydrogenase domain-containing protein</fullName>
    </recommendedName>
</protein>
<dbReference type="PANTHER" id="PTHR19328">
    <property type="entry name" value="HEDGEHOG-INTERACTING PROTEIN"/>
    <property type="match status" value="1"/>
</dbReference>
<dbReference type="STRING" id="2880.D7FRX8"/>
<dbReference type="Gene3D" id="2.120.10.30">
    <property type="entry name" value="TolB, C-terminal domain"/>
    <property type="match status" value="1"/>
</dbReference>
<dbReference type="InterPro" id="IPR011041">
    <property type="entry name" value="Quinoprot_gluc/sorb_DH_b-prop"/>
</dbReference>
<dbReference type="AlphaFoldDB" id="D7FRX8"/>
<dbReference type="Proteomes" id="UP000002630">
    <property type="component" value="Linkage Group LG09"/>
</dbReference>
<gene>
    <name evidence="2" type="ORF">Esi_0223_0025</name>
</gene>
<reference evidence="2 3" key="1">
    <citation type="journal article" date="2010" name="Nature">
        <title>The Ectocarpus genome and the independent evolution of multicellularity in brown algae.</title>
        <authorList>
            <person name="Cock J.M."/>
            <person name="Sterck L."/>
            <person name="Rouze P."/>
            <person name="Scornet D."/>
            <person name="Allen A.E."/>
            <person name="Amoutzias G."/>
            <person name="Anthouard V."/>
            <person name="Artiguenave F."/>
            <person name="Aury J.M."/>
            <person name="Badger J.H."/>
            <person name="Beszteri B."/>
            <person name="Billiau K."/>
            <person name="Bonnet E."/>
            <person name="Bothwell J.H."/>
            <person name="Bowler C."/>
            <person name="Boyen C."/>
            <person name="Brownlee C."/>
            <person name="Carrano C.J."/>
            <person name="Charrier B."/>
            <person name="Cho G.Y."/>
            <person name="Coelho S.M."/>
            <person name="Collen J."/>
            <person name="Corre E."/>
            <person name="Da Silva C."/>
            <person name="Delage L."/>
            <person name="Delaroque N."/>
            <person name="Dittami S.M."/>
            <person name="Doulbeau S."/>
            <person name="Elias M."/>
            <person name="Farnham G."/>
            <person name="Gachon C.M."/>
            <person name="Gschloessl B."/>
            <person name="Heesch S."/>
            <person name="Jabbari K."/>
            <person name="Jubin C."/>
            <person name="Kawai H."/>
            <person name="Kimura K."/>
            <person name="Kloareg B."/>
            <person name="Kupper F.C."/>
            <person name="Lang D."/>
            <person name="Le Bail A."/>
            <person name="Leblanc C."/>
            <person name="Lerouge P."/>
            <person name="Lohr M."/>
            <person name="Lopez P.J."/>
            <person name="Martens C."/>
            <person name="Maumus F."/>
            <person name="Michel G."/>
            <person name="Miranda-Saavedra D."/>
            <person name="Morales J."/>
            <person name="Moreau H."/>
            <person name="Motomura T."/>
            <person name="Nagasato C."/>
            <person name="Napoli C.A."/>
            <person name="Nelson D.R."/>
            <person name="Nyvall-Collen P."/>
            <person name="Peters A.F."/>
            <person name="Pommier C."/>
            <person name="Potin P."/>
            <person name="Poulain J."/>
            <person name="Quesneville H."/>
            <person name="Read B."/>
            <person name="Rensing S.A."/>
            <person name="Ritter A."/>
            <person name="Rousvoal S."/>
            <person name="Samanta M."/>
            <person name="Samson G."/>
            <person name="Schroeder D.C."/>
            <person name="Segurens B."/>
            <person name="Strittmatter M."/>
            <person name="Tonon T."/>
            <person name="Tregear J.W."/>
            <person name="Valentin K."/>
            <person name="von Dassow P."/>
            <person name="Yamagishi T."/>
            <person name="Van de Peer Y."/>
            <person name="Wincker P."/>
        </authorList>
    </citation>
    <scope>NUCLEOTIDE SEQUENCE [LARGE SCALE GENOMIC DNA]</scope>
    <source>
        <strain evidence="3">Ec32 / CCAP1310/4</strain>
    </source>
</reference>
<feature type="domain" description="Glucose/Sorbosone dehydrogenase" evidence="1">
    <location>
        <begin position="28"/>
        <end position="273"/>
    </location>
</feature>
<name>D7FRX8_ECTSI</name>
<dbReference type="EMBL" id="FN648402">
    <property type="protein sequence ID" value="CBJ30919.1"/>
    <property type="molecule type" value="Genomic_DNA"/>
</dbReference>
<evidence type="ECO:0000259" key="1">
    <source>
        <dbReference type="Pfam" id="PF07995"/>
    </source>
</evidence>
<evidence type="ECO:0000313" key="2">
    <source>
        <dbReference type="EMBL" id="CBJ30919.1"/>
    </source>
</evidence>
<dbReference type="SUPFAM" id="SSF50952">
    <property type="entry name" value="Soluble quinoprotein glucose dehydrogenase"/>
    <property type="match status" value="1"/>
</dbReference>
<keyword evidence="3" id="KW-1185">Reference proteome</keyword>
<dbReference type="Pfam" id="PF07995">
    <property type="entry name" value="GSDH"/>
    <property type="match status" value="1"/>
</dbReference>
<sequence length="348" mass="38327">MTGKAGHVKIYPAPESAHTHGSWEIFVDIKDDVNAWGDHGLLSSQLHPDFPAEPYLFLFYSVAPEGWAGECERIVKGLPFCEQNAVLERLKIDVTVDDDGMCSDWSFSDSENNRVRLMEDWCSSAGAHHNAAMEFYTDGSLLVANGDSSQAPFDRGYPAEDGTPVDLCYLDDEKQPQGYFKAQNEAFLQGHLIRIHAEATMYDSEDLPLTELDYDVWAKGLRNPFRLDIDRQTGDIYLGDVGDSTAEEINILRNPLDAAASSLPANLGWPCVEGGGIPLPTYNWITQSCDVNDDNNNCDICKAIFACTAEALGDVDLCDPAYVPPSFQYDHAGSLTTYDGQEDRCDGG</sequence>